<gene>
    <name evidence="1" type="ORF">MHYMCMPASI_00180</name>
</gene>
<feature type="non-terminal residue" evidence="1">
    <location>
        <position position="1"/>
    </location>
</feature>
<dbReference type="Proteomes" id="UP000837675">
    <property type="component" value="Unassembled WGS sequence"/>
</dbReference>
<reference evidence="1" key="1">
    <citation type="submission" date="2021-06" db="EMBL/GenBank/DDBJ databases">
        <authorList>
            <person name="Nardi T."/>
            <person name="Nardi T."/>
        </authorList>
    </citation>
    <scope>NUCLEOTIDE SEQUENCE</scope>
</reference>
<name>A0A8S4BTT3_9ACAR</name>
<comment type="caution">
    <text evidence="1">The sequence shown here is derived from an EMBL/GenBank/DDBJ whole genome shotgun (WGS) entry which is preliminary data.</text>
</comment>
<proteinExistence type="predicted"/>
<protein>
    <submittedName>
        <fullName evidence="1">Uncharacterized protein</fullName>
    </submittedName>
</protein>
<sequence length="57" mass="6576">VITGAHSTRKKTGENDLKDFSFTSIELPKFKVSELRKDIEKWCIFSSMHQSLDLSMN</sequence>
<organism evidence="1 2">
    <name type="scientific">Hyalomma marginatum</name>
    <dbReference type="NCBI Taxonomy" id="34627"/>
    <lineage>
        <taxon>Eukaryota</taxon>
        <taxon>Metazoa</taxon>
        <taxon>Ecdysozoa</taxon>
        <taxon>Arthropoda</taxon>
        <taxon>Chelicerata</taxon>
        <taxon>Arachnida</taxon>
        <taxon>Acari</taxon>
        <taxon>Parasitiformes</taxon>
        <taxon>Ixodida</taxon>
        <taxon>Ixodoidea</taxon>
        <taxon>Ixodidae</taxon>
        <taxon>Hyalomminae</taxon>
        <taxon>Hyalomma</taxon>
    </lineage>
</organism>
<dbReference type="AlphaFoldDB" id="A0A8S4BTT3"/>
<accession>A0A8S4BTT3</accession>
<evidence type="ECO:0000313" key="2">
    <source>
        <dbReference type="Proteomes" id="UP000837675"/>
    </source>
</evidence>
<evidence type="ECO:0000313" key="1">
    <source>
        <dbReference type="EMBL" id="CAG7589668.1"/>
    </source>
</evidence>
<keyword evidence="2" id="KW-1185">Reference proteome</keyword>
<dbReference type="EMBL" id="CAJVAF010000049">
    <property type="protein sequence ID" value="CAG7589668.1"/>
    <property type="molecule type" value="Genomic_DNA"/>
</dbReference>